<evidence type="ECO:0000313" key="1">
    <source>
        <dbReference type="EMBL" id="KAJ3475550.1"/>
    </source>
</evidence>
<proteinExistence type="predicted"/>
<organism evidence="1 2">
    <name type="scientific">Lecanicillium saksenae</name>
    <dbReference type="NCBI Taxonomy" id="468837"/>
    <lineage>
        <taxon>Eukaryota</taxon>
        <taxon>Fungi</taxon>
        <taxon>Dikarya</taxon>
        <taxon>Ascomycota</taxon>
        <taxon>Pezizomycotina</taxon>
        <taxon>Sordariomycetes</taxon>
        <taxon>Hypocreomycetidae</taxon>
        <taxon>Hypocreales</taxon>
        <taxon>Cordycipitaceae</taxon>
        <taxon>Lecanicillium</taxon>
    </lineage>
</organism>
<sequence>MEVVKYERLRNRALGQIRDAYAHIENPRLRADTSPWSTLDDITEATLRVMKRWSAEEDVNWTPELSPRDYGR</sequence>
<comment type="caution">
    <text evidence="1">The sequence shown here is derived from an EMBL/GenBank/DDBJ whole genome shotgun (WGS) entry which is preliminary data.</text>
</comment>
<reference evidence="1" key="1">
    <citation type="submission" date="2022-07" db="EMBL/GenBank/DDBJ databases">
        <title>Genome Sequence of Lecanicillium saksenae.</title>
        <authorList>
            <person name="Buettner E."/>
        </authorList>
    </citation>
    <scope>NUCLEOTIDE SEQUENCE</scope>
    <source>
        <strain evidence="1">VT-O1</strain>
    </source>
</reference>
<keyword evidence="2" id="KW-1185">Reference proteome</keyword>
<protein>
    <submittedName>
        <fullName evidence="1">Uncharacterized protein</fullName>
    </submittedName>
</protein>
<name>A0ACC1QJG2_9HYPO</name>
<evidence type="ECO:0000313" key="2">
    <source>
        <dbReference type="Proteomes" id="UP001148737"/>
    </source>
</evidence>
<gene>
    <name evidence="1" type="ORF">NLG97_g9419</name>
</gene>
<dbReference type="EMBL" id="JANAKD010001940">
    <property type="protein sequence ID" value="KAJ3475550.1"/>
    <property type="molecule type" value="Genomic_DNA"/>
</dbReference>
<accession>A0ACC1QJG2</accession>
<dbReference type="Proteomes" id="UP001148737">
    <property type="component" value="Unassembled WGS sequence"/>
</dbReference>